<dbReference type="EMBL" id="MOOS01000086">
    <property type="protein sequence ID" value="OUB70085.1"/>
    <property type="molecule type" value="Genomic_DNA"/>
</dbReference>
<feature type="domain" description="DUF3967" evidence="2">
    <location>
        <begin position="135"/>
        <end position="172"/>
    </location>
</feature>
<comment type="caution">
    <text evidence="4">The sequence shown here is derived from an EMBL/GenBank/DDBJ whole genome shotgun (WGS) entry which is preliminary data.</text>
</comment>
<evidence type="ECO:0000313" key="4">
    <source>
        <dbReference type="EMBL" id="OUB70085.1"/>
    </source>
</evidence>
<feature type="domain" description="HTH merR-type" evidence="3">
    <location>
        <begin position="14"/>
        <end position="75"/>
    </location>
</feature>
<dbReference type="Gene3D" id="1.10.1660.10">
    <property type="match status" value="1"/>
</dbReference>
<keyword evidence="1" id="KW-0175">Coiled coil</keyword>
<proteinExistence type="predicted"/>
<dbReference type="InterPro" id="IPR009061">
    <property type="entry name" value="DNA-bd_dom_put_sf"/>
</dbReference>
<organism evidence="4 5">
    <name type="scientific">Bacillus thuringiensis subsp. jegathesan</name>
    <dbReference type="NCBI Taxonomy" id="56955"/>
    <lineage>
        <taxon>Bacteria</taxon>
        <taxon>Bacillati</taxon>
        <taxon>Bacillota</taxon>
        <taxon>Bacilli</taxon>
        <taxon>Bacillales</taxon>
        <taxon>Bacillaceae</taxon>
        <taxon>Bacillus</taxon>
        <taxon>Bacillus cereus group</taxon>
    </lineage>
</organism>
<dbReference type="GO" id="GO:0003677">
    <property type="term" value="F:DNA binding"/>
    <property type="evidence" value="ECO:0007669"/>
    <property type="project" value="InterPro"/>
</dbReference>
<evidence type="ECO:0000259" key="3">
    <source>
        <dbReference type="Pfam" id="PF13411"/>
    </source>
</evidence>
<dbReference type="RefSeq" id="WP_086404095.1">
    <property type="nucleotide sequence ID" value="NZ_MOOS01000086.1"/>
</dbReference>
<protein>
    <submittedName>
        <fullName evidence="4">Uncharacterized protein</fullName>
    </submittedName>
</protein>
<evidence type="ECO:0000256" key="1">
    <source>
        <dbReference type="SAM" id="Coils"/>
    </source>
</evidence>
<dbReference type="Proteomes" id="UP000194853">
    <property type="component" value="Unassembled WGS sequence"/>
</dbReference>
<evidence type="ECO:0000313" key="5">
    <source>
        <dbReference type="Proteomes" id="UP000194853"/>
    </source>
</evidence>
<dbReference type="InterPro" id="IPR025052">
    <property type="entry name" value="DUF3967"/>
</dbReference>
<evidence type="ECO:0000259" key="2">
    <source>
        <dbReference type="Pfam" id="PF13152"/>
    </source>
</evidence>
<feature type="coiled-coil region" evidence="1">
    <location>
        <begin position="104"/>
        <end position="153"/>
    </location>
</feature>
<name>A0A9X6R145_BACTJ</name>
<dbReference type="SUPFAM" id="SSF46955">
    <property type="entry name" value="Putative DNA-binding domain"/>
    <property type="match status" value="1"/>
</dbReference>
<dbReference type="GO" id="GO:0006355">
    <property type="term" value="P:regulation of DNA-templated transcription"/>
    <property type="evidence" value="ECO:0007669"/>
    <property type="project" value="InterPro"/>
</dbReference>
<dbReference type="Pfam" id="PF13411">
    <property type="entry name" value="MerR_1"/>
    <property type="match status" value="1"/>
</dbReference>
<sequence length="174" mass="20597">MHIVSLGESQEKIYSTAEVAKKLGIATETLRKYNTLFYAHDIRFTKEKGKIRYSEQDLELMQQLQMLHAKSGMALVDCVAEVTKHVLKETDVIMAEPSHTPVELQQLQQQVQLLEKDREQFREELSSLKTYIDEKLEKRDQQLMETVREMQEQKGILLEIKATQKKKWWQFWLK</sequence>
<reference evidence="4 5" key="1">
    <citation type="submission" date="2016-10" db="EMBL/GenBank/DDBJ databases">
        <title>Comparative genomics of Bacillus thuringiensis reveals a path to pathogens against multiple invertebrate hosts.</title>
        <authorList>
            <person name="Zheng J."/>
            <person name="Gao Q."/>
            <person name="Liu H."/>
            <person name="Peng D."/>
            <person name="Ruan L."/>
            <person name="Sun M."/>
        </authorList>
    </citation>
    <scope>NUCLEOTIDE SEQUENCE [LARGE SCALE GENOMIC DNA]</scope>
    <source>
        <strain evidence="4">BGSC 4CF1</strain>
    </source>
</reference>
<accession>A0A9X6R145</accession>
<dbReference type="InterPro" id="IPR000551">
    <property type="entry name" value="MerR-type_HTH_dom"/>
</dbReference>
<dbReference type="Pfam" id="PF13152">
    <property type="entry name" value="DUF3967"/>
    <property type="match status" value="1"/>
</dbReference>
<dbReference type="AlphaFoldDB" id="A0A9X6R145"/>
<gene>
    <name evidence="4" type="ORF">BK750_12695</name>
</gene>